<dbReference type="SUPFAM" id="SSF56784">
    <property type="entry name" value="HAD-like"/>
    <property type="match status" value="1"/>
</dbReference>
<evidence type="ECO:0000256" key="11">
    <source>
        <dbReference type="ARBA" id="ARBA00037258"/>
    </source>
</evidence>
<evidence type="ECO:0000256" key="5">
    <source>
        <dbReference type="ARBA" id="ARBA00012146"/>
    </source>
</evidence>
<keyword evidence="10" id="KW-0539">Nucleus</keyword>
<keyword evidence="6" id="KW-0963">Cytoplasm</keyword>
<reference evidence="15" key="3">
    <citation type="submission" date="2022-06" db="UniProtKB">
        <authorList>
            <consortium name="EnsemblMetazoa"/>
        </authorList>
    </citation>
    <scope>IDENTIFICATION</scope>
</reference>
<evidence type="ECO:0000313" key="15">
    <source>
        <dbReference type="EnsemblMetazoa" id="KAF7495445.1"/>
    </source>
</evidence>
<dbReference type="Proteomes" id="UP000070412">
    <property type="component" value="Unassembled WGS sequence"/>
</dbReference>
<comment type="function">
    <text evidence="11">Phosphatase that hydrolyzes imidodiphosphate, 3-phosphohistidine and 6-phospholysine. Has broad substrate specificity and can also hydrolyze inorganic diphosphate, but with lower efficiency.</text>
</comment>
<organism evidence="14">
    <name type="scientific">Sarcoptes scabiei</name>
    <name type="common">Itch mite</name>
    <name type="synonym">Acarus scabiei</name>
    <dbReference type="NCBI Taxonomy" id="52283"/>
    <lineage>
        <taxon>Eukaryota</taxon>
        <taxon>Metazoa</taxon>
        <taxon>Ecdysozoa</taxon>
        <taxon>Arthropoda</taxon>
        <taxon>Chelicerata</taxon>
        <taxon>Arachnida</taxon>
        <taxon>Acari</taxon>
        <taxon>Acariformes</taxon>
        <taxon>Sarcoptiformes</taxon>
        <taxon>Astigmata</taxon>
        <taxon>Psoroptidia</taxon>
        <taxon>Sarcoptoidea</taxon>
        <taxon>Sarcoptidae</taxon>
        <taxon>Sarcoptinae</taxon>
        <taxon>Sarcoptes</taxon>
    </lineage>
</organism>
<dbReference type="EMBL" id="WVUK01000048">
    <property type="protein sequence ID" value="KAF7495445.1"/>
    <property type="molecule type" value="Genomic_DNA"/>
</dbReference>
<keyword evidence="7" id="KW-0479">Metal-binding</keyword>
<dbReference type="GO" id="GO:0005634">
    <property type="term" value="C:nucleus"/>
    <property type="evidence" value="ECO:0007669"/>
    <property type="project" value="UniProtKB-SubCell"/>
</dbReference>
<dbReference type="GO" id="GO:0046872">
    <property type="term" value="F:metal ion binding"/>
    <property type="evidence" value="ECO:0007669"/>
    <property type="project" value="UniProtKB-KW"/>
</dbReference>
<comment type="similarity">
    <text evidence="4">Belongs to the HAD-like hydrolase superfamily.</text>
</comment>
<dbReference type="InterPro" id="IPR006355">
    <property type="entry name" value="LHPP/HDHD2"/>
</dbReference>
<dbReference type="GO" id="GO:0004427">
    <property type="term" value="F:inorganic diphosphate phosphatase activity"/>
    <property type="evidence" value="ECO:0007669"/>
    <property type="project" value="UniProtKB-EC"/>
</dbReference>
<dbReference type="NCBIfam" id="TIGR01460">
    <property type="entry name" value="HAD-SF-IIA"/>
    <property type="match status" value="1"/>
</dbReference>
<dbReference type="AlphaFoldDB" id="A0A834RE24"/>
<dbReference type="EnsemblMetazoa" id="SSS_6803s_mrna">
    <property type="protein sequence ID" value="KAF7495445.1"/>
    <property type="gene ID" value="SSS_6803"/>
</dbReference>
<evidence type="ECO:0000313" key="16">
    <source>
        <dbReference type="Proteomes" id="UP000070412"/>
    </source>
</evidence>
<evidence type="ECO:0000313" key="14">
    <source>
        <dbReference type="EMBL" id="KAF7495445.1"/>
    </source>
</evidence>
<evidence type="ECO:0000256" key="2">
    <source>
        <dbReference type="ARBA" id="ARBA00004123"/>
    </source>
</evidence>
<name>A0A834RE24_SARSC</name>
<evidence type="ECO:0000256" key="12">
    <source>
        <dbReference type="ARBA" id="ARBA00039357"/>
    </source>
</evidence>
<dbReference type="PANTHER" id="PTHR19288:SF44">
    <property type="entry name" value="PHOSPHOLYSINE PHOSPHOHISTIDINE INORGANIC PYROPHOSPHATE PHOSPHATASE"/>
    <property type="match status" value="1"/>
</dbReference>
<dbReference type="Gene3D" id="3.40.50.1000">
    <property type="entry name" value="HAD superfamily/HAD-like"/>
    <property type="match status" value="2"/>
</dbReference>
<comment type="subcellular location">
    <subcellularLocation>
        <location evidence="3">Cytoplasm</location>
    </subcellularLocation>
    <subcellularLocation>
        <location evidence="2">Nucleus</location>
    </subcellularLocation>
</comment>
<keyword evidence="8" id="KW-0378">Hydrolase</keyword>
<proteinExistence type="inferred from homology"/>
<dbReference type="GO" id="GO:0005829">
    <property type="term" value="C:cytosol"/>
    <property type="evidence" value="ECO:0007669"/>
    <property type="project" value="TreeGrafter"/>
</dbReference>
<dbReference type="OrthoDB" id="426235at2759"/>
<evidence type="ECO:0000256" key="9">
    <source>
        <dbReference type="ARBA" id="ARBA00022842"/>
    </source>
</evidence>
<dbReference type="InterPro" id="IPR023214">
    <property type="entry name" value="HAD_sf"/>
</dbReference>
<dbReference type="InterPro" id="IPR036412">
    <property type="entry name" value="HAD-like_sf"/>
</dbReference>
<dbReference type="GO" id="GO:0016791">
    <property type="term" value="F:phosphatase activity"/>
    <property type="evidence" value="ECO:0007669"/>
    <property type="project" value="InterPro"/>
</dbReference>
<dbReference type="EC" id="3.6.1.1" evidence="5"/>
<comment type="cofactor">
    <cofactor evidence="1">
        <name>Mg(2+)</name>
        <dbReference type="ChEBI" id="CHEBI:18420"/>
    </cofactor>
</comment>
<evidence type="ECO:0000256" key="8">
    <source>
        <dbReference type="ARBA" id="ARBA00022801"/>
    </source>
</evidence>
<dbReference type="Pfam" id="PF13344">
    <property type="entry name" value="Hydrolase_6"/>
    <property type="match status" value="1"/>
</dbReference>
<protein>
    <recommendedName>
        <fullName evidence="12">Phospholysine phosphohistidine inorganic pyrophosphate phosphatase</fullName>
        <ecNumber evidence="5">3.6.1.1</ecNumber>
    </recommendedName>
</protein>
<evidence type="ECO:0000256" key="6">
    <source>
        <dbReference type="ARBA" id="ARBA00022490"/>
    </source>
</evidence>
<dbReference type="Pfam" id="PF13242">
    <property type="entry name" value="Hydrolase_like"/>
    <property type="match status" value="1"/>
</dbReference>
<evidence type="ECO:0000256" key="3">
    <source>
        <dbReference type="ARBA" id="ARBA00004496"/>
    </source>
</evidence>
<dbReference type="FunFam" id="3.40.50.1000:FF:000051">
    <property type="entry name" value="Phospholysine phosphohistidine inorganic pyrophosphate phosphatase"/>
    <property type="match status" value="1"/>
</dbReference>
<dbReference type="PANTHER" id="PTHR19288">
    <property type="entry name" value="4-NITROPHENYLPHOSPHATASE-RELATED"/>
    <property type="match status" value="1"/>
</dbReference>
<evidence type="ECO:0000256" key="1">
    <source>
        <dbReference type="ARBA" id="ARBA00001946"/>
    </source>
</evidence>
<reference evidence="16" key="1">
    <citation type="journal article" date="2020" name="PLoS Negl. Trop. Dis.">
        <title>High-quality nuclear genome for Sarcoptes scabiei-A critical resource for a neglected parasite.</title>
        <authorList>
            <person name="Korhonen P.K."/>
            <person name="Gasser R.B."/>
            <person name="Ma G."/>
            <person name="Wang T."/>
            <person name="Stroehlein A.J."/>
            <person name="Young N.D."/>
            <person name="Ang C.S."/>
            <person name="Fernando D.D."/>
            <person name="Lu H.C."/>
            <person name="Taylor S."/>
            <person name="Reynolds S.L."/>
            <person name="Mofiz E."/>
            <person name="Najaraj S.H."/>
            <person name="Gowda H."/>
            <person name="Madugundu A."/>
            <person name="Renuse S."/>
            <person name="Holt D."/>
            <person name="Pandey A."/>
            <person name="Papenfuss A.T."/>
            <person name="Fischer K."/>
        </authorList>
    </citation>
    <scope>NUCLEOTIDE SEQUENCE [LARGE SCALE GENOMIC DNA]</scope>
</reference>
<comment type="catalytic activity">
    <reaction evidence="13">
        <text>diphosphate + H2O = 2 phosphate + H(+)</text>
        <dbReference type="Rhea" id="RHEA:24576"/>
        <dbReference type="ChEBI" id="CHEBI:15377"/>
        <dbReference type="ChEBI" id="CHEBI:15378"/>
        <dbReference type="ChEBI" id="CHEBI:33019"/>
        <dbReference type="ChEBI" id="CHEBI:43474"/>
        <dbReference type="EC" id="3.6.1.1"/>
    </reaction>
</comment>
<dbReference type="NCBIfam" id="TIGR01458">
    <property type="entry name" value="HAD-SF-IIA-hyp3"/>
    <property type="match status" value="1"/>
</dbReference>
<sequence length="282" mass="31499">MSTNKSSPIWLMKPIKALLLDITGVLYESGTNIAIDGSIDAIQKLRNAGVPFRLITNETQRTVAMLIQKLAGLGYDFIENEVITPAMICREFIRKNQLRPHFLIHPNLEPEFNEIIIRHNPNCVVIGDADDAFTYQAMNNCFKLLMSLKEQSTNENLDHLLIGLGRNKYYRENGQLKLDLGGYLAALEYSTDLRAKIIGKPSKGYFQNALDSFGGKFSKEDLVMIGDDITGDVKGAQDFGVRGVLVRTGKYTPSMEQHPSIKPDAIVDNLKEAIDLIVQKNP</sequence>
<accession>A0A834RE24</accession>
<evidence type="ECO:0000256" key="4">
    <source>
        <dbReference type="ARBA" id="ARBA00007958"/>
    </source>
</evidence>
<evidence type="ECO:0000256" key="7">
    <source>
        <dbReference type="ARBA" id="ARBA00022723"/>
    </source>
</evidence>
<keyword evidence="16" id="KW-1185">Reference proteome</keyword>
<keyword evidence="9" id="KW-0460">Magnesium</keyword>
<dbReference type="InterPro" id="IPR006357">
    <property type="entry name" value="HAD-SF_hydro_IIA"/>
</dbReference>
<gene>
    <name evidence="14" type="ORF">SSS_6803</name>
</gene>
<evidence type="ECO:0000256" key="10">
    <source>
        <dbReference type="ARBA" id="ARBA00023242"/>
    </source>
</evidence>
<evidence type="ECO:0000256" key="13">
    <source>
        <dbReference type="ARBA" id="ARBA00047820"/>
    </source>
</evidence>
<reference evidence="14" key="2">
    <citation type="submission" date="2020-01" db="EMBL/GenBank/DDBJ databases">
        <authorList>
            <person name="Korhonen P.K.K."/>
            <person name="Guangxu M.G."/>
            <person name="Wang T.W."/>
            <person name="Stroehlein A.J.S."/>
            <person name="Young N.D."/>
            <person name="Ang C.-S.A."/>
            <person name="Fernando D.W.F."/>
            <person name="Lu H.L."/>
            <person name="Taylor S.T."/>
            <person name="Ehtesham M.E.M."/>
            <person name="Najaraj S.H.N."/>
            <person name="Harsha G.H.G."/>
            <person name="Madugundu A.M."/>
            <person name="Renuse S.R."/>
            <person name="Holt D.H."/>
            <person name="Pandey A.P."/>
            <person name="Papenfuss A.P."/>
            <person name="Gasser R.B.G."/>
            <person name="Fischer K.F."/>
        </authorList>
    </citation>
    <scope>NUCLEOTIDE SEQUENCE</scope>
    <source>
        <strain evidence="14">SSS_KF_BRIS2020</strain>
    </source>
</reference>